<sequence length="235" mass="25318">MGTGGGQGVGGGWQHGAGVGGGAAGGELAGWRADAGERRERAALRRNTEMGARPNRGEQGGRRSSQRCLSRREVIQHTLDKLPGPADSRQRRGHGHREPHTFFHVDVVSNHLPLEALNQRRQRQGDEPQSQALAGAPPPAEPERQHGRAGAGAVHEPLRPELLRRVPEVGVPVDRPRVDKDHSAAPDGCDLAVDGDGAVLHGLVRRDDRADGAETEGLLHHGLKVREVRHVCLFY</sequence>
<accession>A0A5J9WMI7</accession>
<comment type="caution">
    <text evidence="2">The sequence shown here is derived from an EMBL/GenBank/DDBJ whole genome shotgun (WGS) entry which is preliminary data.</text>
</comment>
<evidence type="ECO:0000313" key="2">
    <source>
        <dbReference type="EMBL" id="TVU49438.1"/>
    </source>
</evidence>
<reference evidence="2 3" key="1">
    <citation type="journal article" date="2019" name="Sci. Rep.">
        <title>A high-quality genome of Eragrostis curvula grass provides insights into Poaceae evolution and supports new strategies to enhance forage quality.</title>
        <authorList>
            <person name="Carballo J."/>
            <person name="Santos B.A.C.M."/>
            <person name="Zappacosta D."/>
            <person name="Garbus I."/>
            <person name="Selva J.P."/>
            <person name="Gallo C.A."/>
            <person name="Diaz A."/>
            <person name="Albertini E."/>
            <person name="Caccamo M."/>
            <person name="Echenique V."/>
        </authorList>
    </citation>
    <scope>NUCLEOTIDE SEQUENCE [LARGE SCALE GENOMIC DNA]</scope>
    <source>
        <strain evidence="3">cv. Victoria</strain>
        <tissue evidence="2">Leaf</tissue>
    </source>
</reference>
<dbReference type="EMBL" id="RWGY01000002">
    <property type="protein sequence ID" value="TVU49438.1"/>
    <property type="molecule type" value="Genomic_DNA"/>
</dbReference>
<protein>
    <submittedName>
        <fullName evidence="2">Uncharacterized protein</fullName>
    </submittedName>
</protein>
<feature type="compositionally biased region" description="Basic and acidic residues" evidence="1">
    <location>
        <begin position="70"/>
        <end position="80"/>
    </location>
</feature>
<proteinExistence type="predicted"/>
<dbReference type="Proteomes" id="UP000324897">
    <property type="component" value="Chromosome 6"/>
</dbReference>
<evidence type="ECO:0000313" key="3">
    <source>
        <dbReference type="Proteomes" id="UP000324897"/>
    </source>
</evidence>
<dbReference type="Gramene" id="TVU49438">
    <property type="protein sequence ID" value="TVU49438"/>
    <property type="gene ID" value="EJB05_00751"/>
</dbReference>
<gene>
    <name evidence="2" type="ORF">EJB05_00751</name>
</gene>
<feature type="non-terminal residue" evidence="2">
    <location>
        <position position="1"/>
    </location>
</feature>
<feature type="compositionally biased region" description="Basic and acidic residues" evidence="1">
    <location>
        <begin position="34"/>
        <end position="48"/>
    </location>
</feature>
<evidence type="ECO:0000256" key="1">
    <source>
        <dbReference type="SAM" id="MobiDB-lite"/>
    </source>
</evidence>
<organism evidence="2 3">
    <name type="scientific">Eragrostis curvula</name>
    <name type="common">weeping love grass</name>
    <dbReference type="NCBI Taxonomy" id="38414"/>
    <lineage>
        <taxon>Eukaryota</taxon>
        <taxon>Viridiplantae</taxon>
        <taxon>Streptophyta</taxon>
        <taxon>Embryophyta</taxon>
        <taxon>Tracheophyta</taxon>
        <taxon>Spermatophyta</taxon>
        <taxon>Magnoliopsida</taxon>
        <taxon>Liliopsida</taxon>
        <taxon>Poales</taxon>
        <taxon>Poaceae</taxon>
        <taxon>PACMAD clade</taxon>
        <taxon>Chloridoideae</taxon>
        <taxon>Eragrostideae</taxon>
        <taxon>Eragrostidinae</taxon>
        <taxon>Eragrostis</taxon>
    </lineage>
</organism>
<feature type="region of interest" description="Disordered" evidence="1">
    <location>
        <begin position="121"/>
        <end position="160"/>
    </location>
</feature>
<dbReference type="AlphaFoldDB" id="A0A5J9WMI7"/>
<keyword evidence="3" id="KW-1185">Reference proteome</keyword>
<feature type="compositionally biased region" description="Gly residues" evidence="1">
    <location>
        <begin position="1"/>
        <end position="28"/>
    </location>
</feature>
<feature type="region of interest" description="Disordered" evidence="1">
    <location>
        <begin position="1"/>
        <end position="97"/>
    </location>
</feature>
<name>A0A5J9WMI7_9POAL</name>